<evidence type="ECO:0000313" key="2">
    <source>
        <dbReference type="Proteomes" id="UP001300496"/>
    </source>
</evidence>
<proteinExistence type="predicted"/>
<protein>
    <submittedName>
        <fullName evidence="1">DUF1819 family protein</fullName>
    </submittedName>
</protein>
<dbReference type="Proteomes" id="UP001300496">
    <property type="component" value="Unassembled WGS sequence"/>
</dbReference>
<gene>
    <name evidence="1" type="ORF">N4R40_11370</name>
</gene>
<dbReference type="Gene3D" id="1.10.3540.10">
    <property type="entry name" value="uncharacterized protein from magnetospirillum magneticum domain"/>
    <property type="match status" value="1"/>
</dbReference>
<name>A0ABT2PES0_9MICO</name>
<accession>A0ABT2PES0</accession>
<organism evidence="1 2">
    <name type="scientific">Microbacterium memoriense</name>
    <dbReference type="NCBI Taxonomy" id="2978350"/>
    <lineage>
        <taxon>Bacteria</taxon>
        <taxon>Bacillati</taxon>
        <taxon>Actinomycetota</taxon>
        <taxon>Actinomycetes</taxon>
        <taxon>Micrococcales</taxon>
        <taxon>Microbacteriaceae</taxon>
        <taxon>Microbacterium</taxon>
    </lineage>
</organism>
<sequence length="202" mass="23243">MTARDQSQRYKLSFTTGRLFLQNASGAAEIYVRLRDWREVRETIDSDNLLQSRASRSATRMGSELIQRLQELTEAEVELLAVITGEERAHLMWAATCRRYSLIGEFAEEVLRERFLQLAADVLPEHFDSFIRGKALWHEELSDVTPKTMQKLRSTVFLLMRDAGFTDNDGRIIPAVLSTRVMDELAKRTPSDVRFFPTRDSA</sequence>
<comment type="caution">
    <text evidence="1">The sequence shown here is derived from an EMBL/GenBank/DDBJ whole genome shotgun (WGS) entry which is preliminary data.</text>
</comment>
<dbReference type="InterPro" id="IPR023137">
    <property type="entry name" value="BrxA_sf"/>
</dbReference>
<dbReference type="InterPro" id="IPR014948">
    <property type="entry name" value="BrxA"/>
</dbReference>
<reference evidence="1 2" key="1">
    <citation type="journal article" date="2024" name="Int. J. Syst. Evol. Microbiol.">
        <title>Microbacterium memoriense sp. nov., a member of the Actinomycetota from marine beach sediment of the north coast of Portugal.</title>
        <authorList>
            <person name="Santos J.D.N.D."/>
            <person name="Klimek D."/>
            <person name="Calusinska M."/>
            <person name="Lobo-da-Cunha A."/>
            <person name="Catita J."/>
            <person name="Goncalves H."/>
            <person name="Gonzalez I."/>
            <person name="Lage O.M."/>
        </authorList>
    </citation>
    <scope>NUCLEOTIDE SEQUENCE [LARGE SCALE GENOMIC DNA]</scope>
    <source>
        <strain evidence="1 2">PMIC_1C1B</strain>
    </source>
</reference>
<dbReference type="Pfam" id="PF08849">
    <property type="entry name" value="BrxA"/>
    <property type="match status" value="1"/>
</dbReference>
<evidence type="ECO:0000313" key="1">
    <source>
        <dbReference type="EMBL" id="MCT9002965.1"/>
    </source>
</evidence>
<dbReference type="EMBL" id="JAODOR010000012">
    <property type="protein sequence ID" value="MCT9002965.1"/>
    <property type="molecule type" value="Genomic_DNA"/>
</dbReference>
<keyword evidence="2" id="KW-1185">Reference proteome</keyword>
<dbReference type="RefSeq" id="WP_261607500.1">
    <property type="nucleotide sequence ID" value="NZ_JAODOR010000012.1"/>
</dbReference>